<evidence type="ECO:0000256" key="1">
    <source>
        <dbReference type="SAM" id="Phobius"/>
    </source>
</evidence>
<dbReference type="RefSeq" id="WP_271149576.1">
    <property type="nucleotide sequence ID" value="NZ_CP115859.1"/>
</dbReference>
<dbReference type="EMBL" id="CP115859">
    <property type="protein sequence ID" value="WBV61282.1"/>
    <property type="molecule type" value="Genomic_DNA"/>
</dbReference>
<dbReference type="Proteomes" id="UP001210978">
    <property type="component" value="Chromosome"/>
</dbReference>
<gene>
    <name evidence="2" type="ORF">PFY12_03965</name>
</gene>
<proteinExistence type="predicted"/>
<accession>A0ABY7QNT2</accession>
<reference evidence="2 3" key="1">
    <citation type="submission" date="2023-01" db="EMBL/GenBank/DDBJ databases">
        <title>Complete genome of Chryseobacterium camelliae VAN22-5A.</title>
        <authorList>
            <person name="Zong G."/>
            <person name="Cao G."/>
        </authorList>
    </citation>
    <scope>NUCLEOTIDE SEQUENCE [LARGE SCALE GENOMIC DNA]</scope>
    <source>
        <strain evidence="2 3">VAN22-5A</strain>
    </source>
</reference>
<keyword evidence="1" id="KW-1133">Transmembrane helix</keyword>
<feature type="transmembrane region" description="Helical" evidence="1">
    <location>
        <begin position="14"/>
        <end position="35"/>
    </location>
</feature>
<organism evidence="2 3">
    <name type="scientific">Chryseobacterium camelliae</name>
    <dbReference type="NCBI Taxonomy" id="1265445"/>
    <lineage>
        <taxon>Bacteria</taxon>
        <taxon>Pseudomonadati</taxon>
        <taxon>Bacteroidota</taxon>
        <taxon>Flavobacteriia</taxon>
        <taxon>Flavobacteriales</taxon>
        <taxon>Weeksellaceae</taxon>
        <taxon>Chryseobacterium group</taxon>
        <taxon>Chryseobacterium</taxon>
    </lineage>
</organism>
<evidence type="ECO:0000313" key="2">
    <source>
        <dbReference type="EMBL" id="WBV61282.1"/>
    </source>
</evidence>
<evidence type="ECO:0000313" key="3">
    <source>
        <dbReference type="Proteomes" id="UP001210978"/>
    </source>
</evidence>
<keyword evidence="1" id="KW-0472">Membrane</keyword>
<protein>
    <submittedName>
        <fullName evidence="2">Uncharacterized protein</fullName>
    </submittedName>
</protein>
<sequence>MMDYFMSENGLESIYAWAVPLHAAVILAEMIYSSIAQVHLYSRKDLLTNIYLALMNFGLDF</sequence>
<keyword evidence="1" id="KW-0812">Transmembrane</keyword>
<keyword evidence="3" id="KW-1185">Reference proteome</keyword>
<name>A0ABY7QNT2_9FLAO</name>